<dbReference type="AlphaFoldDB" id="A0A6G0ZNZ6"/>
<dbReference type="Pfam" id="PF13903">
    <property type="entry name" value="Claudin_2"/>
    <property type="match status" value="1"/>
</dbReference>
<dbReference type="EMBL" id="VUJU01000157">
    <property type="protein sequence ID" value="KAF0772588.1"/>
    <property type="molecule type" value="Genomic_DNA"/>
</dbReference>
<evidence type="ECO:0000256" key="3">
    <source>
        <dbReference type="ARBA" id="ARBA00022989"/>
    </source>
</evidence>
<keyword evidence="2" id="KW-0812">Transmembrane</keyword>
<comment type="caution">
    <text evidence="5">The sequence shown here is derived from an EMBL/GenBank/DDBJ whole genome shotgun (WGS) entry which is preliminary data.</text>
</comment>
<dbReference type="InterPro" id="IPR004031">
    <property type="entry name" value="PMP22/EMP/MP20/Claudin"/>
</dbReference>
<accession>A0A6G0ZNZ6</accession>
<organism evidence="5 6">
    <name type="scientific">Aphis craccivora</name>
    <name type="common">Cowpea aphid</name>
    <dbReference type="NCBI Taxonomy" id="307492"/>
    <lineage>
        <taxon>Eukaryota</taxon>
        <taxon>Metazoa</taxon>
        <taxon>Ecdysozoa</taxon>
        <taxon>Arthropoda</taxon>
        <taxon>Hexapoda</taxon>
        <taxon>Insecta</taxon>
        <taxon>Pterygota</taxon>
        <taxon>Neoptera</taxon>
        <taxon>Paraneoptera</taxon>
        <taxon>Hemiptera</taxon>
        <taxon>Sternorrhyncha</taxon>
        <taxon>Aphidomorpha</taxon>
        <taxon>Aphidoidea</taxon>
        <taxon>Aphididae</taxon>
        <taxon>Aphidini</taxon>
        <taxon>Aphis</taxon>
        <taxon>Aphis</taxon>
    </lineage>
</organism>
<name>A0A6G0ZNZ6_APHCR</name>
<dbReference type="PANTHER" id="PTHR21215:SF0">
    <property type="entry name" value="LD36024P"/>
    <property type="match status" value="1"/>
</dbReference>
<sequence length="80" mass="8982">MPCSAVTLSLATITAIVATALLAIAFSTDNWVYYEVRRNQIQIVQAGKQVEKFQLLEMKVFQLPIALRTEVDNLTDCHVK</sequence>
<keyword evidence="6" id="KW-1185">Reference proteome</keyword>
<dbReference type="Proteomes" id="UP000478052">
    <property type="component" value="Unassembled WGS sequence"/>
</dbReference>
<comment type="subcellular location">
    <subcellularLocation>
        <location evidence="1">Membrane</location>
        <topology evidence="1">Multi-pass membrane protein</topology>
    </subcellularLocation>
</comment>
<dbReference type="Gene3D" id="1.20.140.150">
    <property type="match status" value="1"/>
</dbReference>
<keyword evidence="3" id="KW-1133">Transmembrane helix</keyword>
<gene>
    <name evidence="5" type="ORF">FWK35_00004569</name>
</gene>
<proteinExistence type="predicted"/>
<dbReference type="OrthoDB" id="6126739at2759"/>
<reference evidence="5 6" key="1">
    <citation type="submission" date="2019-08" db="EMBL/GenBank/DDBJ databases">
        <title>Whole genome of Aphis craccivora.</title>
        <authorList>
            <person name="Voronova N.V."/>
            <person name="Shulinski R.S."/>
            <person name="Bandarenka Y.V."/>
            <person name="Zhorov D.G."/>
            <person name="Warner D."/>
        </authorList>
    </citation>
    <scope>NUCLEOTIDE SEQUENCE [LARGE SCALE GENOMIC DNA]</scope>
    <source>
        <strain evidence="5">180601</strain>
        <tissue evidence="5">Whole Body</tissue>
    </source>
</reference>
<dbReference type="GO" id="GO:0016020">
    <property type="term" value="C:membrane"/>
    <property type="evidence" value="ECO:0007669"/>
    <property type="project" value="UniProtKB-SubCell"/>
</dbReference>
<protein>
    <submittedName>
        <fullName evidence="5">Uncharacterized protein</fullName>
    </submittedName>
</protein>
<dbReference type="PANTHER" id="PTHR21215">
    <property type="entry name" value="LD36024P"/>
    <property type="match status" value="1"/>
</dbReference>
<evidence type="ECO:0000256" key="1">
    <source>
        <dbReference type="ARBA" id="ARBA00004141"/>
    </source>
</evidence>
<evidence type="ECO:0000313" key="5">
    <source>
        <dbReference type="EMBL" id="KAF0772588.1"/>
    </source>
</evidence>
<keyword evidence="4" id="KW-0472">Membrane</keyword>
<evidence type="ECO:0000313" key="6">
    <source>
        <dbReference type="Proteomes" id="UP000478052"/>
    </source>
</evidence>
<evidence type="ECO:0000256" key="2">
    <source>
        <dbReference type="ARBA" id="ARBA00022692"/>
    </source>
</evidence>
<evidence type="ECO:0000256" key="4">
    <source>
        <dbReference type="ARBA" id="ARBA00023136"/>
    </source>
</evidence>